<gene>
    <name evidence="2" type="ORF">BLL52_1006</name>
</gene>
<protein>
    <recommendedName>
        <fullName evidence="4">Transmembrane protein</fullName>
    </recommendedName>
</protein>
<keyword evidence="3" id="KW-1185">Reference proteome</keyword>
<name>A0A1Q8YJ08_9BURK</name>
<comment type="caution">
    <text evidence="2">The sequence shown here is derived from an EMBL/GenBank/DDBJ whole genome shotgun (WGS) entry which is preliminary data.</text>
</comment>
<evidence type="ECO:0000256" key="1">
    <source>
        <dbReference type="SAM" id="Phobius"/>
    </source>
</evidence>
<dbReference type="Proteomes" id="UP000185911">
    <property type="component" value="Unassembled WGS sequence"/>
</dbReference>
<sequence>MILNYLIAMVAVMGMLIFWASVQTLARRFAEHNPHLGPFREERAGCGSGNCSCTSSCSSADASDTEQDCTMSSRQTLYTIQEPQ</sequence>
<evidence type="ECO:0008006" key="4">
    <source>
        <dbReference type="Google" id="ProtNLM"/>
    </source>
</evidence>
<dbReference type="STRING" id="81479.RA876_18900"/>
<dbReference type="RefSeq" id="WP_198930590.1">
    <property type="nucleotide sequence ID" value="NZ_MSYM01000007.1"/>
</dbReference>
<reference evidence="2 3" key="1">
    <citation type="submission" date="2017-01" db="EMBL/GenBank/DDBJ databases">
        <title>Genome sequence of Rhodoferax antarcticus ANT.BR, a psychrophilic purple nonsulfur bacterium from an Antarctic microbial mat.</title>
        <authorList>
            <person name="Baker J."/>
            <person name="Riester C."/>
            <person name="Skinner B."/>
            <person name="Newell A."/>
            <person name="Swingley W."/>
            <person name="Madigan M."/>
            <person name="Jung D."/>
            <person name="Asao M."/>
            <person name="Chen M."/>
            <person name="Loughlin P."/>
            <person name="Pan H."/>
            <person name="Lin S."/>
            <person name="Li N."/>
            <person name="Shaw J."/>
            <person name="Prado M."/>
            <person name="Sherman C."/>
            <person name="Li X."/>
            <person name="Tang J."/>
            <person name="Blankenship R."/>
            <person name="Zhao T."/>
            <person name="Touchman J."/>
            <person name="Sattley M."/>
        </authorList>
    </citation>
    <scope>NUCLEOTIDE SEQUENCE [LARGE SCALE GENOMIC DNA]</scope>
    <source>
        <strain evidence="2 3">ANT.BR</strain>
    </source>
</reference>
<dbReference type="EMBL" id="MSYM01000007">
    <property type="protein sequence ID" value="OLP07909.1"/>
    <property type="molecule type" value="Genomic_DNA"/>
</dbReference>
<dbReference type="AlphaFoldDB" id="A0A1Q8YJ08"/>
<keyword evidence="1" id="KW-0472">Membrane</keyword>
<evidence type="ECO:0000313" key="2">
    <source>
        <dbReference type="EMBL" id="OLP07909.1"/>
    </source>
</evidence>
<organism evidence="2 3">
    <name type="scientific">Rhodoferax antarcticus ANT.BR</name>
    <dbReference type="NCBI Taxonomy" id="1111071"/>
    <lineage>
        <taxon>Bacteria</taxon>
        <taxon>Pseudomonadati</taxon>
        <taxon>Pseudomonadota</taxon>
        <taxon>Betaproteobacteria</taxon>
        <taxon>Burkholderiales</taxon>
        <taxon>Comamonadaceae</taxon>
        <taxon>Rhodoferax</taxon>
    </lineage>
</organism>
<proteinExistence type="predicted"/>
<evidence type="ECO:0000313" key="3">
    <source>
        <dbReference type="Proteomes" id="UP000185911"/>
    </source>
</evidence>
<accession>A0A1Q8YJ08</accession>
<keyword evidence="1" id="KW-1133">Transmembrane helix</keyword>
<keyword evidence="1" id="KW-0812">Transmembrane</keyword>
<feature type="transmembrane region" description="Helical" evidence="1">
    <location>
        <begin position="6"/>
        <end position="26"/>
    </location>
</feature>